<sequence>MAALPKRKISTRRQGKRRAANKLAKPTLGPCPRCQQLKPPHQVCPNCDENR</sequence>
<keyword evidence="3 5" id="KW-0687">Ribonucleoprotein</keyword>
<dbReference type="PANTHER" id="PTHR35534">
    <property type="entry name" value="50S RIBOSOMAL PROTEIN L32"/>
    <property type="match status" value="1"/>
</dbReference>
<dbReference type="EMBL" id="PFEM01000023">
    <property type="protein sequence ID" value="PJE70092.1"/>
    <property type="molecule type" value="Genomic_DNA"/>
</dbReference>
<organism evidence="7 8">
    <name type="scientific">Candidatus Shapirobacteria bacterium CG10_big_fil_rev_8_21_14_0_10_48_15</name>
    <dbReference type="NCBI Taxonomy" id="1974484"/>
    <lineage>
        <taxon>Bacteria</taxon>
        <taxon>Candidatus Shapironibacteriota</taxon>
    </lineage>
</organism>
<dbReference type="Proteomes" id="UP000231579">
    <property type="component" value="Unassembled WGS sequence"/>
</dbReference>
<feature type="compositionally biased region" description="Basic residues" evidence="6">
    <location>
        <begin position="1"/>
        <end position="20"/>
    </location>
</feature>
<gene>
    <name evidence="5" type="primary">rpmF</name>
    <name evidence="7" type="ORF">COU97_01540</name>
</gene>
<evidence type="ECO:0000256" key="1">
    <source>
        <dbReference type="ARBA" id="ARBA00008560"/>
    </source>
</evidence>
<accession>A0A2M8L793</accession>
<evidence type="ECO:0000256" key="4">
    <source>
        <dbReference type="ARBA" id="ARBA00035178"/>
    </source>
</evidence>
<name>A0A2M8L793_9BACT</name>
<comment type="similarity">
    <text evidence="1 5">Belongs to the bacterial ribosomal protein bL32 family.</text>
</comment>
<dbReference type="InterPro" id="IPR044957">
    <property type="entry name" value="Ribosomal_bL32_bact"/>
</dbReference>
<evidence type="ECO:0000256" key="5">
    <source>
        <dbReference type="HAMAP-Rule" id="MF_00340"/>
    </source>
</evidence>
<feature type="region of interest" description="Disordered" evidence="6">
    <location>
        <begin position="1"/>
        <end position="30"/>
    </location>
</feature>
<evidence type="ECO:0000313" key="8">
    <source>
        <dbReference type="Proteomes" id="UP000231579"/>
    </source>
</evidence>
<keyword evidence="2 5" id="KW-0689">Ribosomal protein</keyword>
<evidence type="ECO:0000313" key="7">
    <source>
        <dbReference type="EMBL" id="PJE70092.1"/>
    </source>
</evidence>
<proteinExistence type="inferred from homology"/>
<dbReference type="HAMAP" id="MF_00340">
    <property type="entry name" value="Ribosomal_bL32"/>
    <property type="match status" value="1"/>
</dbReference>
<evidence type="ECO:0000256" key="3">
    <source>
        <dbReference type="ARBA" id="ARBA00023274"/>
    </source>
</evidence>
<dbReference type="GO" id="GO:0003735">
    <property type="term" value="F:structural constituent of ribosome"/>
    <property type="evidence" value="ECO:0007669"/>
    <property type="project" value="InterPro"/>
</dbReference>
<dbReference type="GO" id="GO:0015934">
    <property type="term" value="C:large ribosomal subunit"/>
    <property type="evidence" value="ECO:0007669"/>
    <property type="project" value="InterPro"/>
</dbReference>
<dbReference type="GO" id="GO:0006412">
    <property type="term" value="P:translation"/>
    <property type="evidence" value="ECO:0007669"/>
    <property type="project" value="UniProtKB-UniRule"/>
</dbReference>
<protein>
    <recommendedName>
        <fullName evidence="4 5">Large ribosomal subunit protein bL32</fullName>
    </recommendedName>
</protein>
<dbReference type="AlphaFoldDB" id="A0A2M8L793"/>
<comment type="caution">
    <text evidence="7">The sequence shown here is derived from an EMBL/GenBank/DDBJ whole genome shotgun (WGS) entry which is preliminary data.</text>
</comment>
<dbReference type="Pfam" id="PF01783">
    <property type="entry name" value="Ribosomal_L32p"/>
    <property type="match status" value="1"/>
</dbReference>
<dbReference type="InterPro" id="IPR011332">
    <property type="entry name" value="Ribosomal_zn-bd"/>
</dbReference>
<dbReference type="InterPro" id="IPR002677">
    <property type="entry name" value="Ribosomal_bL32"/>
</dbReference>
<dbReference type="NCBIfam" id="TIGR01031">
    <property type="entry name" value="rpmF_bact"/>
    <property type="match status" value="1"/>
</dbReference>
<dbReference type="SUPFAM" id="SSF57829">
    <property type="entry name" value="Zn-binding ribosomal proteins"/>
    <property type="match status" value="1"/>
</dbReference>
<dbReference type="PANTHER" id="PTHR35534:SF1">
    <property type="entry name" value="LARGE RIBOSOMAL SUBUNIT PROTEIN BL32"/>
    <property type="match status" value="1"/>
</dbReference>
<reference evidence="8" key="1">
    <citation type="submission" date="2017-09" db="EMBL/GenBank/DDBJ databases">
        <title>Depth-based differentiation of microbial function through sediment-hosted aquifers and enrichment of novel symbionts in the deep terrestrial subsurface.</title>
        <authorList>
            <person name="Probst A.J."/>
            <person name="Ladd B."/>
            <person name="Jarett J.K."/>
            <person name="Geller-Mcgrath D.E."/>
            <person name="Sieber C.M.K."/>
            <person name="Emerson J.B."/>
            <person name="Anantharaman K."/>
            <person name="Thomas B.C."/>
            <person name="Malmstrom R."/>
            <person name="Stieglmeier M."/>
            <person name="Klingl A."/>
            <person name="Woyke T."/>
            <person name="Ryan C.M."/>
            <person name="Banfield J.F."/>
        </authorList>
    </citation>
    <scope>NUCLEOTIDE SEQUENCE [LARGE SCALE GENOMIC DNA]</scope>
</reference>
<evidence type="ECO:0000256" key="2">
    <source>
        <dbReference type="ARBA" id="ARBA00022980"/>
    </source>
</evidence>
<evidence type="ECO:0000256" key="6">
    <source>
        <dbReference type="SAM" id="MobiDB-lite"/>
    </source>
</evidence>